<dbReference type="STRING" id="133383.A0A1R0GNV5"/>
<reference evidence="1 2" key="1">
    <citation type="journal article" date="2016" name="Mol. Biol. Evol.">
        <title>Genome-Wide Survey of Gut Fungi (Harpellales) Reveals the First Horizontally Transferred Ubiquitin Gene from a Mosquito Host.</title>
        <authorList>
            <person name="Wang Y."/>
            <person name="White M.M."/>
            <person name="Kvist S."/>
            <person name="Moncalvo J.M."/>
        </authorList>
    </citation>
    <scope>NUCLEOTIDE SEQUENCE [LARGE SCALE GENOMIC DNA]</scope>
    <source>
        <strain evidence="1 2">ALG-7-W6</strain>
    </source>
</reference>
<dbReference type="OrthoDB" id="190846at2759"/>
<evidence type="ECO:0000313" key="2">
    <source>
        <dbReference type="Proteomes" id="UP000187455"/>
    </source>
</evidence>
<accession>A0A1R0GNV5</accession>
<dbReference type="AlphaFoldDB" id="A0A1R0GNV5"/>
<dbReference type="EMBL" id="LSSL01006065">
    <property type="protein sequence ID" value="OLY78560.1"/>
    <property type="molecule type" value="Genomic_DNA"/>
</dbReference>
<protein>
    <submittedName>
        <fullName evidence="1">Uncharacterized protein</fullName>
    </submittedName>
</protein>
<gene>
    <name evidence="1" type="ORF">AYI68_g7388</name>
</gene>
<name>A0A1R0GNV5_9FUNG</name>
<dbReference type="Proteomes" id="UP000187455">
    <property type="component" value="Unassembled WGS sequence"/>
</dbReference>
<proteinExistence type="predicted"/>
<evidence type="ECO:0000313" key="1">
    <source>
        <dbReference type="EMBL" id="OLY78560.1"/>
    </source>
</evidence>
<sequence length="190" mass="21227">MTPRILVFAAEMPATPDPNTSPNPSNLPKNQQHHFFSKLKRLGQLLSAFFPKPKQLGSVVQKKVVGKAGLSGVKIFWLIVGISLGLLAASISVNKDENSVSFADFQKVMNSNFGDFDLFIFFLQDFQERPQNQTSKPEGLFEPAKTLKNTFSLKPKFNVVIIPGILNSGLENWNTQGCMNSFFRCRIWSS</sequence>
<comment type="caution">
    <text evidence="1">The sequence shown here is derived from an EMBL/GenBank/DDBJ whole genome shotgun (WGS) entry which is preliminary data.</text>
</comment>
<keyword evidence="2" id="KW-1185">Reference proteome</keyword>
<organism evidence="1 2">
    <name type="scientific">Smittium mucronatum</name>
    <dbReference type="NCBI Taxonomy" id="133383"/>
    <lineage>
        <taxon>Eukaryota</taxon>
        <taxon>Fungi</taxon>
        <taxon>Fungi incertae sedis</taxon>
        <taxon>Zoopagomycota</taxon>
        <taxon>Kickxellomycotina</taxon>
        <taxon>Harpellomycetes</taxon>
        <taxon>Harpellales</taxon>
        <taxon>Legeriomycetaceae</taxon>
        <taxon>Smittium</taxon>
    </lineage>
</organism>